<dbReference type="Pfam" id="PF02866">
    <property type="entry name" value="Ldh_1_C"/>
    <property type="match status" value="1"/>
</dbReference>
<evidence type="ECO:0000256" key="6">
    <source>
        <dbReference type="ARBA" id="ARBA00049258"/>
    </source>
</evidence>
<evidence type="ECO:0000256" key="9">
    <source>
        <dbReference type="PIRSR" id="PIRSR000102-3"/>
    </source>
</evidence>
<comment type="pathway">
    <text evidence="1 7">Fermentation; pyruvate fermentation to lactate; (S)-lactate from pyruvate: step 1/1.</text>
</comment>
<dbReference type="SUPFAM" id="SSF51735">
    <property type="entry name" value="NAD(P)-binding Rossmann-fold domains"/>
    <property type="match status" value="1"/>
</dbReference>
<dbReference type="Gene3D" id="3.40.50.720">
    <property type="entry name" value="NAD(P)-binding Rossmann-like Domain"/>
    <property type="match status" value="1"/>
</dbReference>
<reference evidence="12" key="1">
    <citation type="submission" date="2016-08" db="EMBL/GenBank/DDBJ databases">
        <title>Complete Genome Seqeunce of Paenibacillus sp. BIHB 4019 from tea rhizoplane.</title>
        <authorList>
            <person name="Thakur R."/>
            <person name="Swarnkar M.K."/>
            <person name="Gulati A."/>
        </authorList>
    </citation>
    <scope>NUCLEOTIDE SEQUENCE [LARGE SCALE GENOMIC DNA]</scope>
    <source>
        <strain evidence="12">BIHB4019</strain>
    </source>
</reference>
<accession>A0A1B2DI30</accession>
<feature type="domain" description="Lactate/malate dehydrogenase N-terminal" evidence="10">
    <location>
        <begin position="7"/>
        <end position="145"/>
    </location>
</feature>
<dbReference type="GO" id="GO:0006096">
    <property type="term" value="P:glycolytic process"/>
    <property type="evidence" value="ECO:0007669"/>
    <property type="project" value="UniProtKB-UniRule"/>
</dbReference>
<dbReference type="InterPro" id="IPR022383">
    <property type="entry name" value="Lactate/malate_DH_C"/>
</dbReference>
<dbReference type="InterPro" id="IPR036291">
    <property type="entry name" value="NAD(P)-bd_dom_sf"/>
</dbReference>
<feature type="binding site" evidence="7">
    <location>
        <position position="42"/>
    </location>
    <ligand>
        <name>NAD(+)</name>
        <dbReference type="ChEBI" id="CHEBI:57540"/>
    </ligand>
</feature>
<dbReference type="EMBL" id="CP016808">
    <property type="protein sequence ID" value="ANY67361.1"/>
    <property type="molecule type" value="Genomic_DNA"/>
</dbReference>
<dbReference type="PANTHER" id="PTHR43128">
    <property type="entry name" value="L-2-HYDROXYCARBOXYLATE DEHYDROGENASE (NAD(P)(+))"/>
    <property type="match status" value="1"/>
</dbReference>
<keyword evidence="7" id="KW-0963">Cytoplasm</keyword>
<comment type="subcellular location">
    <subcellularLocation>
        <location evidence="7">Cytoplasm</location>
    </subcellularLocation>
</comment>
<proteinExistence type="inferred from homology"/>
<comment type="catalytic activity">
    <reaction evidence="6 7">
        <text>(S)-lactate + NAD(+) = pyruvate + NADH + H(+)</text>
        <dbReference type="Rhea" id="RHEA:23444"/>
        <dbReference type="ChEBI" id="CHEBI:15361"/>
        <dbReference type="ChEBI" id="CHEBI:15378"/>
        <dbReference type="ChEBI" id="CHEBI:16651"/>
        <dbReference type="ChEBI" id="CHEBI:57540"/>
        <dbReference type="ChEBI" id="CHEBI:57945"/>
        <dbReference type="EC" id="1.1.1.27"/>
    </reaction>
</comment>
<dbReference type="NCBIfam" id="TIGR01771">
    <property type="entry name" value="L-LDH-NAD"/>
    <property type="match status" value="1"/>
</dbReference>
<feature type="binding site" evidence="7">
    <location>
        <position position="233"/>
    </location>
    <ligand>
        <name>substrate</name>
    </ligand>
</feature>
<dbReference type="NCBIfam" id="NF000824">
    <property type="entry name" value="PRK00066.1"/>
    <property type="match status" value="1"/>
</dbReference>
<organism evidence="12">
    <name type="scientific">Paenibacillus sp. BIHB 4019</name>
    <dbReference type="NCBI Taxonomy" id="1870819"/>
    <lineage>
        <taxon>Bacteria</taxon>
        <taxon>Bacillati</taxon>
        <taxon>Bacillota</taxon>
        <taxon>Bacilli</taxon>
        <taxon>Bacillales</taxon>
        <taxon>Paenibacillaceae</taxon>
        <taxon>Paenibacillus</taxon>
    </lineage>
</organism>
<dbReference type="EC" id="1.1.1.27" evidence="3 7"/>
<keyword evidence="4 7" id="KW-0560">Oxidoreductase</keyword>
<comment type="caution">
    <text evidence="7">Lacks conserved residue(s) required for the propagation of feature annotation.</text>
</comment>
<dbReference type="InterPro" id="IPR001236">
    <property type="entry name" value="Lactate/malate_DH_N"/>
</dbReference>
<feature type="binding site" evidence="7">
    <location>
        <begin position="123"/>
        <end position="126"/>
    </location>
    <ligand>
        <name>substrate</name>
    </ligand>
</feature>
<dbReference type="HAMAP" id="MF_00488">
    <property type="entry name" value="Lactate_dehydrog"/>
    <property type="match status" value="1"/>
</dbReference>
<comment type="function">
    <text evidence="7">Catalyzes the conversion of lactate to pyruvate.</text>
</comment>
<dbReference type="InterPro" id="IPR011304">
    <property type="entry name" value="L-lactate_DH"/>
</dbReference>
<dbReference type="PANTHER" id="PTHR43128:SF16">
    <property type="entry name" value="L-LACTATE DEHYDROGENASE"/>
    <property type="match status" value="1"/>
</dbReference>
<dbReference type="CDD" id="cd05291">
    <property type="entry name" value="HicDH_like"/>
    <property type="match status" value="1"/>
</dbReference>
<evidence type="ECO:0000256" key="8">
    <source>
        <dbReference type="PIRSR" id="PIRSR000102-1"/>
    </source>
</evidence>
<gene>
    <name evidence="7" type="primary">ldh</name>
    <name evidence="12" type="ORF">BBD42_13415</name>
</gene>
<feature type="binding site" evidence="7">
    <location>
        <begin position="82"/>
        <end position="83"/>
    </location>
    <ligand>
        <name>NAD(+)</name>
        <dbReference type="ChEBI" id="CHEBI:57540"/>
    </ligand>
</feature>
<dbReference type="PROSITE" id="PS51257">
    <property type="entry name" value="PROKAR_LIPOPROTEIN"/>
    <property type="match status" value="1"/>
</dbReference>
<dbReference type="AlphaFoldDB" id="A0A1B2DI30"/>
<dbReference type="GO" id="GO:0004459">
    <property type="term" value="F:L-lactate dehydrogenase (NAD+) activity"/>
    <property type="evidence" value="ECO:0007669"/>
    <property type="project" value="UniProtKB-UniRule"/>
</dbReference>
<name>A0A1B2DI30_9BACL</name>
<feature type="binding site" evidence="9">
    <location>
        <begin position="12"/>
        <end position="17"/>
    </location>
    <ligand>
        <name>NAD(+)</name>
        <dbReference type="ChEBI" id="CHEBI:57540"/>
    </ligand>
</feature>
<evidence type="ECO:0000313" key="12">
    <source>
        <dbReference type="EMBL" id="ANY67361.1"/>
    </source>
</evidence>
<dbReference type="SUPFAM" id="SSF56327">
    <property type="entry name" value="LDH C-terminal domain-like"/>
    <property type="match status" value="1"/>
</dbReference>
<dbReference type="InterPro" id="IPR015955">
    <property type="entry name" value="Lactate_DH/Glyco_Ohase_4_C"/>
</dbReference>
<dbReference type="Pfam" id="PF00056">
    <property type="entry name" value="Ldh_1_N"/>
    <property type="match status" value="1"/>
</dbReference>
<feature type="active site" description="Proton acceptor" evidence="7 8">
    <location>
        <position position="178"/>
    </location>
</feature>
<comment type="similarity">
    <text evidence="2 7">Belongs to the LDH/MDH superfamily. LDH family.</text>
</comment>
<feature type="binding site" evidence="7">
    <location>
        <position position="104"/>
    </location>
    <ligand>
        <name>NAD(+)</name>
        <dbReference type="ChEBI" id="CHEBI:57540"/>
    </ligand>
</feature>
<dbReference type="PIRSF" id="PIRSF000102">
    <property type="entry name" value="Lac_mal_DH"/>
    <property type="match status" value="1"/>
</dbReference>
<feature type="binding site" evidence="7">
    <location>
        <begin position="121"/>
        <end position="123"/>
    </location>
    <ligand>
        <name>NAD(+)</name>
        <dbReference type="ChEBI" id="CHEBI:57540"/>
    </ligand>
</feature>
<feature type="domain" description="Lactate/malate dehydrogenase C-terminal" evidence="11">
    <location>
        <begin position="148"/>
        <end position="313"/>
    </location>
</feature>
<dbReference type="GO" id="GO:0005737">
    <property type="term" value="C:cytoplasm"/>
    <property type="evidence" value="ECO:0007669"/>
    <property type="project" value="UniProtKB-SubCell"/>
</dbReference>
<feature type="binding site" evidence="7 9">
    <location>
        <position position="37"/>
    </location>
    <ligand>
        <name>NAD(+)</name>
        <dbReference type="ChEBI" id="CHEBI:57540"/>
    </ligand>
</feature>
<comment type="subunit">
    <text evidence="7">Homotetramer.</text>
</comment>
<dbReference type="PRINTS" id="PR00086">
    <property type="entry name" value="LLDHDRGNASE"/>
</dbReference>
<sequence length="321" mass="34999">MANKARKVAIVGVGQVGSSCAYALINQSICDELLLIDRTFDRAYAQALDLSHSMDFVHGRTKVAAGTLEQCGDVDVILLCAGAYPVGSDDRLDVLHTVREIYETMIPRIMNSGFNGIFVAAANPVDIVTYVVWELSGMPRCQVIGTGTSIDSSRLKTLLCEHFPVDARSVQGYVLGEHGESQFPAWSHVTVGGKPLLHILAQHPERFGHVKLGALAEQTRNAGWEIYTRKGSTSFGIGNALAHITRSILNDEHRIIAVSAILNGEYGQRQVCAGVPAIIARCGVKEIVELKLTSREQRLMERSCSIIRQAIESLCLVTEKE</sequence>
<feature type="binding site" evidence="7">
    <location>
        <position position="16"/>
    </location>
    <ligand>
        <name>NAD(+)</name>
        <dbReference type="ChEBI" id="CHEBI:57540"/>
    </ligand>
</feature>
<dbReference type="Gene3D" id="3.90.110.10">
    <property type="entry name" value="Lactate dehydrogenase/glycoside hydrolase, family 4, C-terminal"/>
    <property type="match status" value="1"/>
</dbReference>
<dbReference type="UniPathway" id="UPA00554">
    <property type="reaction ID" value="UER00611"/>
</dbReference>
<evidence type="ECO:0000256" key="1">
    <source>
        <dbReference type="ARBA" id="ARBA00004843"/>
    </source>
</evidence>
<evidence type="ECO:0000256" key="2">
    <source>
        <dbReference type="ARBA" id="ARBA00006054"/>
    </source>
</evidence>
<dbReference type="RefSeq" id="WP_099518566.1">
    <property type="nucleotide sequence ID" value="NZ_CP016808.1"/>
</dbReference>
<protein>
    <recommendedName>
        <fullName evidence="3 7">L-lactate dehydrogenase</fullName>
        <shortName evidence="7">L-LDH</shortName>
        <ecNumber evidence="3 7">1.1.1.27</ecNumber>
    </recommendedName>
</protein>
<evidence type="ECO:0000259" key="11">
    <source>
        <dbReference type="Pfam" id="PF02866"/>
    </source>
</evidence>
<evidence type="ECO:0000256" key="4">
    <source>
        <dbReference type="ARBA" id="ARBA00023002"/>
    </source>
</evidence>
<feature type="binding site" evidence="7">
    <location>
        <position position="91"/>
    </location>
    <ligand>
        <name>substrate</name>
    </ligand>
</feature>
<evidence type="ECO:0000256" key="7">
    <source>
        <dbReference type="HAMAP-Rule" id="MF_00488"/>
    </source>
</evidence>
<keyword evidence="5 7" id="KW-0520">NAD</keyword>
<feature type="binding site" evidence="7">
    <location>
        <begin position="151"/>
        <end position="154"/>
    </location>
    <ligand>
        <name>substrate</name>
    </ligand>
</feature>
<dbReference type="GO" id="GO:0006089">
    <property type="term" value="P:lactate metabolic process"/>
    <property type="evidence" value="ECO:0007669"/>
    <property type="project" value="TreeGrafter"/>
</dbReference>
<evidence type="ECO:0000256" key="3">
    <source>
        <dbReference type="ARBA" id="ARBA00012967"/>
    </source>
</evidence>
<evidence type="ECO:0000259" key="10">
    <source>
        <dbReference type="Pfam" id="PF00056"/>
    </source>
</evidence>
<dbReference type="InterPro" id="IPR001557">
    <property type="entry name" value="L-lactate/malate_DH"/>
</dbReference>
<evidence type="ECO:0000256" key="5">
    <source>
        <dbReference type="ARBA" id="ARBA00023027"/>
    </source>
</evidence>
<feature type="binding site" evidence="7">
    <location>
        <position position="146"/>
    </location>
    <ligand>
        <name>NAD(+)</name>
        <dbReference type="ChEBI" id="CHEBI:57540"/>
    </ligand>
</feature>